<protein>
    <submittedName>
        <fullName evidence="2">Uncharacterized protein</fullName>
    </submittedName>
</protein>
<evidence type="ECO:0000256" key="1">
    <source>
        <dbReference type="SAM" id="MobiDB-lite"/>
    </source>
</evidence>
<reference evidence="2 3" key="1">
    <citation type="journal article" date="2012" name="BMC Genomics">
        <title>Comparative genomic analysis of human infective Trypanosoma cruzi lineages with the bat-restricted subspecies T. cruzi marinkellei.</title>
        <authorList>
            <person name="Franzen O."/>
            <person name="Talavera-Lopez C."/>
            <person name="Ochaya S."/>
            <person name="Butler C.E."/>
            <person name="Messenger L.A."/>
            <person name="Lewis M.D."/>
            <person name="Llewellyn M.S."/>
            <person name="Marinkelle C.J."/>
            <person name="Tyler K.M."/>
            <person name="Miles M.A."/>
            <person name="Andersson B."/>
        </authorList>
    </citation>
    <scope>NUCLEOTIDE SEQUENCE [LARGE SCALE GENOMIC DNA]</scope>
    <source>
        <strain evidence="2 3">B7</strain>
    </source>
</reference>
<evidence type="ECO:0000313" key="2">
    <source>
        <dbReference type="EMBL" id="EKF29736.1"/>
    </source>
</evidence>
<organism evidence="2 3">
    <name type="scientific">Trypanosoma cruzi marinkellei</name>
    <dbReference type="NCBI Taxonomy" id="85056"/>
    <lineage>
        <taxon>Eukaryota</taxon>
        <taxon>Discoba</taxon>
        <taxon>Euglenozoa</taxon>
        <taxon>Kinetoplastea</taxon>
        <taxon>Metakinetoplastina</taxon>
        <taxon>Trypanosomatida</taxon>
        <taxon>Trypanosomatidae</taxon>
        <taxon>Trypanosoma</taxon>
        <taxon>Schizotrypanum</taxon>
    </lineage>
</organism>
<name>K2N4Z1_TRYCR</name>
<feature type="region of interest" description="Disordered" evidence="1">
    <location>
        <begin position="182"/>
        <end position="206"/>
    </location>
</feature>
<gene>
    <name evidence="2" type="ORF">MOQ_006466</name>
</gene>
<feature type="compositionally biased region" description="Basic and acidic residues" evidence="1">
    <location>
        <begin position="144"/>
        <end position="157"/>
    </location>
</feature>
<feature type="compositionally biased region" description="Basic residues" evidence="1">
    <location>
        <begin position="92"/>
        <end position="107"/>
    </location>
</feature>
<feature type="region of interest" description="Disordered" evidence="1">
    <location>
        <begin position="61"/>
        <end position="157"/>
    </location>
</feature>
<accession>K2N4Z1</accession>
<feature type="compositionally biased region" description="Basic residues" evidence="1">
    <location>
        <begin position="182"/>
        <end position="191"/>
    </location>
</feature>
<dbReference type="Proteomes" id="UP000007350">
    <property type="component" value="Unassembled WGS sequence"/>
</dbReference>
<dbReference type="AlphaFoldDB" id="K2N4Z1"/>
<feature type="compositionally biased region" description="Basic residues" evidence="1">
    <location>
        <begin position="117"/>
        <end position="127"/>
    </location>
</feature>
<keyword evidence="3" id="KW-1185">Reference proteome</keyword>
<sequence length="274" mass="31879">MRKVVAEALLREALHEATLPNPHVTDNNVLEDVLVAHCVCPRLSSSAEMVWGIKIQQQQQQQQQRERERKKQTATTAAKKTPGEPANQNSEKKRKKKREREKRRKKKAQDIPVTMQRRIKQKTKTKKERAIPLPRLGVVAHPPPEMEGKEKKNEKVQSGRRGEYIVLKYTQQQCRQVAIARGKQHKKKKKKEGGVNYVPTSLRTHTDTEKQTRHPSYFFPPFFLFCDGFFFFVRLLLSCAFPCFFSIFDPSVSPALPIPFLQNVCLYIFRQELE</sequence>
<comment type="caution">
    <text evidence="2">The sequence shown here is derived from an EMBL/GenBank/DDBJ whole genome shotgun (WGS) entry which is preliminary data.</text>
</comment>
<evidence type="ECO:0000313" key="3">
    <source>
        <dbReference type="Proteomes" id="UP000007350"/>
    </source>
</evidence>
<dbReference type="EMBL" id="AHKC01012710">
    <property type="protein sequence ID" value="EKF29736.1"/>
    <property type="molecule type" value="Genomic_DNA"/>
</dbReference>
<proteinExistence type="predicted"/>